<evidence type="ECO:0000313" key="1">
    <source>
        <dbReference type="EMBL" id="CUX14762.1"/>
    </source>
</evidence>
<keyword evidence="2" id="KW-1185">Reference proteome</keyword>
<evidence type="ECO:0000313" key="2">
    <source>
        <dbReference type="Proteomes" id="UP000191988"/>
    </source>
</evidence>
<accession>A0A1S7P1W4</accession>
<sequence>MTTSRARIASGKLSDFRKIYRPFPPYSTLKCLGEPLFRDKHSRQYACLLDLDPEVITWKCMPQAIVNDSNSVRPQWWHVDFAVETSDEALLVNIWQTAKGGPGWLSGVADRMGYRLQHVSMLDLDPVRLQNAVDLMRYVGCEVPLGDRVRILAALDEAGTLTLAETLSVMRESRPMHSVASLILSGVLEVDLSEALLGPDSVVRRASK</sequence>
<organism evidence="1 2">
    <name type="scientific">Agrobacterium tomkonis CFBP 6623</name>
    <dbReference type="NCBI Taxonomy" id="1183432"/>
    <lineage>
        <taxon>Bacteria</taxon>
        <taxon>Pseudomonadati</taxon>
        <taxon>Pseudomonadota</taxon>
        <taxon>Alphaproteobacteria</taxon>
        <taxon>Hyphomicrobiales</taxon>
        <taxon>Rhizobiaceae</taxon>
        <taxon>Rhizobium/Agrobacterium group</taxon>
        <taxon>Agrobacterium</taxon>
        <taxon>Agrobacterium tumefaciens complex</taxon>
    </lineage>
</organism>
<dbReference type="AlphaFoldDB" id="A0A1S7P1W4"/>
<reference evidence="2" key="1">
    <citation type="submission" date="2016-01" db="EMBL/GenBank/DDBJ databases">
        <authorList>
            <person name="Regsiter A."/>
            <person name="william w."/>
        </authorList>
    </citation>
    <scope>NUCLEOTIDE SEQUENCE [LARGE SCALE GENOMIC DNA]</scope>
    <source>
        <strain evidence="2">CFBP 6623</strain>
    </source>
</reference>
<dbReference type="RefSeq" id="WP_080842038.1">
    <property type="nucleotide sequence ID" value="NZ_LT009723.1"/>
</dbReference>
<gene>
    <name evidence="1" type="ORF">AGR3A_Cc190123</name>
</gene>
<protein>
    <recommendedName>
        <fullName evidence="3">TnsA endonuclease N-terminal domain-containing protein</fullName>
    </recommendedName>
</protein>
<proteinExistence type="predicted"/>
<name>A0A1S7P1W4_9HYPH</name>
<evidence type="ECO:0008006" key="3">
    <source>
        <dbReference type="Google" id="ProtNLM"/>
    </source>
</evidence>
<dbReference type="EMBL" id="FBWK01000011">
    <property type="protein sequence ID" value="CUX14762.1"/>
    <property type="molecule type" value="Genomic_DNA"/>
</dbReference>
<dbReference type="STRING" id="1183432.AGR3A_Cc190123"/>
<dbReference type="Proteomes" id="UP000191988">
    <property type="component" value="Unassembled WGS sequence"/>
</dbReference>